<feature type="region of interest" description="Disordered" evidence="1">
    <location>
        <begin position="298"/>
        <end position="368"/>
    </location>
</feature>
<dbReference type="EMBL" id="JAAQHG020000023">
    <property type="protein sequence ID" value="KAL1584785.1"/>
    <property type="molecule type" value="Genomic_DNA"/>
</dbReference>
<dbReference type="AlphaFoldDB" id="A0AB34KN77"/>
<comment type="caution">
    <text evidence="3">The sequence shown here is derived from an EMBL/GenBank/DDBJ whole genome shotgun (WGS) entry which is preliminary data.</text>
</comment>
<dbReference type="GO" id="GO:0006338">
    <property type="term" value="P:chromatin remodeling"/>
    <property type="evidence" value="ECO:0007669"/>
    <property type="project" value="InterPro"/>
</dbReference>
<name>A0AB34KN77_9PEZI</name>
<evidence type="ECO:0000313" key="3">
    <source>
        <dbReference type="EMBL" id="KAL1584785.1"/>
    </source>
</evidence>
<dbReference type="PANTHER" id="PTHR21561:SF12">
    <property type="entry name" value="INO80 COMPLEX SUBUNIT B"/>
    <property type="match status" value="1"/>
</dbReference>
<protein>
    <recommendedName>
        <fullName evidence="2">INO80 complex subunit B-like conserved region domain-containing protein</fullName>
    </recommendedName>
</protein>
<dbReference type="PANTHER" id="PTHR21561">
    <property type="entry name" value="INO80 COMPLEX SUBUNIT B"/>
    <property type="match status" value="1"/>
</dbReference>
<feature type="compositionally biased region" description="Low complexity" evidence="1">
    <location>
        <begin position="45"/>
        <end position="55"/>
    </location>
</feature>
<feature type="compositionally biased region" description="Low complexity" evidence="1">
    <location>
        <begin position="340"/>
        <end position="350"/>
    </location>
</feature>
<dbReference type="GO" id="GO:0031011">
    <property type="term" value="C:Ino80 complex"/>
    <property type="evidence" value="ECO:0007669"/>
    <property type="project" value="InterPro"/>
</dbReference>
<feature type="compositionally biased region" description="Basic and acidic residues" evidence="1">
    <location>
        <begin position="298"/>
        <end position="323"/>
    </location>
</feature>
<dbReference type="Pfam" id="PF04795">
    <property type="entry name" value="PAPA-1"/>
    <property type="match status" value="1"/>
</dbReference>
<proteinExistence type="predicted"/>
<gene>
    <name evidence="3" type="ORF">WHR41_06599</name>
</gene>
<dbReference type="InterPro" id="IPR006880">
    <property type="entry name" value="INO80B_C"/>
</dbReference>
<organism evidence="3 4">
    <name type="scientific">Cladosporium halotolerans</name>
    <dbReference type="NCBI Taxonomy" id="1052096"/>
    <lineage>
        <taxon>Eukaryota</taxon>
        <taxon>Fungi</taxon>
        <taxon>Dikarya</taxon>
        <taxon>Ascomycota</taxon>
        <taxon>Pezizomycotina</taxon>
        <taxon>Dothideomycetes</taxon>
        <taxon>Dothideomycetidae</taxon>
        <taxon>Cladosporiales</taxon>
        <taxon>Cladosporiaceae</taxon>
        <taxon>Cladosporium</taxon>
    </lineage>
</organism>
<evidence type="ECO:0000259" key="2">
    <source>
        <dbReference type="SMART" id="SM01406"/>
    </source>
</evidence>
<sequence>MPPTRRSNRAAPTSAAREAAQPYARANTTRSGSPSRPKPPPRAPPAASVTRAAGANNASSLKLTVKAAPSKLRQALSGSQSPSADDASESDATPKPAVRSARATRNPRTFVEQDSDEEEDEEEEEEEDAEGEDEDEDAEGEEVDQELLANEDSQDDAEGEDEDMDELQDSHPPPPVIKRGKATAKGKPSVRVSAPSAGTLKSVEAKELEEADEDDEELSDLESGDEGEELGEGDEDEEMGEDDDDLSGSDIDGSRSATPDITKLTRRQRGAYEEENVGLLALSNEAQKKKLLSVEEHAMRRQEMARRRKNLSEKRNEEEKMETINKLLSKPAPKRRTRAEMIAAQQAAEMTPGEEDENGGPRANPLYSRWVNNKQGSIVAVPDEWLDSPLGDVFGGAVKVASGGGKMVEEVA</sequence>
<dbReference type="GeneID" id="96008042"/>
<evidence type="ECO:0000256" key="1">
    <source>
        <dbReference type="SAM" id="MobiDB-lite"/>
    </source>
</evidence>
<feature type="compositionally biased region" description="Acidic residues" evidence="1">
    <location>
        <begin position="152"/>
        <end position="167"/>
    </location>
</feature>
<feature type="compositionally biased region" description="Low complexity" evidence="1">
    <location>
        <begin position="10"/>
        <end position="35"/>
    </location>
</feature>
<evidence type="ECO:0000313" key="4">
    <source>
        <dbReference type="Proteomes" id="UP000803884"/>
    </source>
</evidence>
<feature type="compositionally biased region" description="Acidic residues" evidence="1">
    <location>
        <begin position="209"/>
        <end position="247"/>
    </location>
</feature>
<feature type="region of interest" description="Disordered" evidence="1">
    <location>
        <begin position="1"/>
        <end position="274"/>
    </location>
</feature>
<keyword evidence="4" id="KW-1185">Reference proteome</keyword>
<dbReference type="Proteomes" id="UP000803884">
    <property type="component" value="Unassembled WGS sequence"/>
</dbReference>
<dbReference type="SMART" id="SM01406">
    <property type="entry name" value="PAPA-1"/>
    <property type="match status" value="1"/>
</dbReference>
<feature type="domain" description="INO80 complex subunit B-like conserved region" evidence="2">
    <location>
        <begin position="296"/>
        <end position="385"/>
    </location>
</feature>
<dbReference type="InterPro" id="IPR029523">
    <property type="entry name" value="INO80B/Ies2"/>
</dbReference>
<dbReference type="RefSeq" id="XP_069227891.1">
    <property type="nucleotide sequence ID" value="XM_069375204.1"/>
</dbReference>
<reference evidence="3 4" key="1">
    <citation type="journal article" date="2020" name="Microbiol. Resour. Announc.">
        <title>Draft Genome Sequence of a Cladosporium Species Isolated from the Mesophotic Ascidian Didemnum maculosum.</title>
        <authorList>
            <person name="Gioti A."/>
            <person name="Siaperas R."/>
            <person name="Nikolaivits E."/>
            <person name="Le Goff G."/>
            <person name="Ouazzani J."/>
            <person name="Kotoulas G."/>
            <person name="Topakas E."/>
        </authorList>
    </citation>
    <scope>NUCLEOTIDE SEQUENCE [LARGE SCALE GENOMIC DNA]</scope>
    <source>
        <strain evidence="3 4">TM138-S3</strain>
    </source>
</reference>
<accession>A0AB34KN77</accession>
<feature type="compositionally biased region" description="Acidic residues" evidence="1">
    <location>
        <begin position="113"/>
        <end position="145"/>
    </location>
</feature>